<gene>
    <name evidence="2" type="primary">Contig15673.g16696</name>
    <name evidence="2" type="ORF">STYLEM_18564</name>
</gene>
<keyword evidence="1" id="KW-0812">Transmembrane</keyword>
<feature type="transmembrane region" description="Helical" evidence="1">
    <location>
        <begin position="29"/>
        <end position="62"/>
    </location>
</feature>
<dbReference type="AlphaFoldDB" id="A0A078B5G3"/>
<protein>
    <recommendedName>
        <fullName evidence="4">Transmembrane protein</fullName>
    </recommendedName>
</protein>
<keyword evidence="1" id="KW-1133">Transmembrane helix</keyword>
<evidence type="ECO:0000313" key="2">
    <source>
        <dbReference type="EMBL" id="CDW89431.1"/>
    </source>
</evidence>
<dbReference type="InParanoid" id="A0A078B5G3"/>
<keyword evidence="1" id="KW-0472">Membrane</keyword>
<reference evidence="2 3" key="1">
    <citation type="submission" date="2014-06" db="EMBL/GenBank/DDBJ databases">
        <authorList>
            <person name="Swart Estienne"/>
        </authorList>
    </citation>
    <scope>NUCLEOTIDE SEQUENCE [LARGE SCALE GENOMIC DNA]</scope>
    <source>
        <strain evidence="2 3">130c</strain>
    </source>
</reference>
<evidence type="ECO:0000256" key="1">
    <source>
        <dbReference type="SAM" id="Phobius"/>
    </source>
</evidence>
<accession>A0A078B5G3</accession>
<keyword evidence="3" id="KW-1185">Reference proteome</keyword>
<name>A0A078B5G3_STYLE</name>
<dbReference type="Proteomes" id="UP000039865">
    <property type="component" value="Unassembled WGS sequence"/>
</dbReference>
<dbReference type="EMBL" id="CCKQ01017540">
    <property type="protein sequence ID" value="CDW89431.1"/>
    <property type="molecule type" value="Genomic_DNA"/>
</dbReference>
<evidence type="ECO:0000313" key="3">
    <source>
        <dbReference type="Proteomes" id="UP000039865"/>
    </source>
</evidence>
<sequence length="182" mass="20975">MSEIQSNSTNTTTNNGETEAVKIEWTFFIAIIAVVVGLVVLCFFCFKCCSVTICDIIVWIFCKEKFKQNALRQLQKGQQANKYIGEEQNKEVLTDEENTETKNNTQFTAQNNQTMPGISIENTFLNLDGRNKIMQNNLEFNNDQNNQPLEIQFTKAKIKKFFTSRGNKRQKKGPREINDLEQ</sequence>
<evidence type="ECO:0008006" key="4">
    <source>
        <dbReference type="Google" id="ProtNLM"/>
    </source>
</evidence>
<proteinExistence type="predicted"/>
<organism evidence="2 3">
    <name type="scientific">Stylonychia lemnae</name>
    <name type="common">Ciliate</name>
    <dbReference type="NCBI Taxonomy" id="5949"/>
    <lineage>
        <taxon>Eukaryota</taxon>
        <taxon>Sar</taxon>
        <taxon>Alveolata</taxon>
        <taxon>Ciliophora</taxon>
        <taxon>Intramacronucleata</taxon>
        <taxon>Spirotrichea</taxon>
        <taxon>Stichotrichia</taxon>
        <taxon>Sporadotrichida</taxon>
        <taxon>Oxytrichidae</taxon>
        <taxon>Stylonychinae</taxon>
        <taxon>Stylonychia</taxon>
    </lineage>
</organism>